<keyword evidence="3 6" id="KW-0812">Transmembrane</keyword>
<feature type="transmembrane region" description="Helical" evidence="6">
    <location>
        <begin position="250"/>
        <end position="274"/>
    </location>
</feature>
<feature type="transmembrane region" description="Helical" evidence="6">
    <location>
        <begin position="57"/>
        <end position="75"/>
    </location>
</feature>
<evidence type="ECO:0000256" key="4">
    <source>
        <dbReference type="ARBA" id="ARBA00022989"/>
    </source>
</evidence>
<evidence type="ECO:0000313" key="7">
    <source>
        <dbReference type="EMBL" id="GMH75821.1"/>
    </source>
</evidence>
<dbReference type="InterPro" id="IPR007603">
    <property type="entry name" value="Choline_transptr-like"/>
</dbReference>
<evidence type="ECO:0000313" key="8">
    <source>
        <dbReference type="Proteomes" id="UP001162640"/>
    </source>
</evidence>
<feature type="transmembrane region" description="Helical" evidence="6">
    <location>
        <begin position="214"/>
        <end position="238"/>
    </location>
</feature>
<feature type="transmembrane region" description="Helical" evidence="6">
    <location>
        <begin position="383"/>
        <end position="416"/>
    </location>
</feature>
<comment type="subcellular location">
    <subcellularLocation>
        <location evidence="6">Cell membrane</location>
        <topology evidence="6">Multi-pass membrane protein</topology>
    </subcellularLocation>
    <subcellularLocation>
        <location evidence="1">Membrane</location>
        <topology evidence="1">Multi-pass membrane protein</topology>
    </subcellularLocation>
</comment>
<dbReference type="Proteomes" id="UP001162640">
    <property type="component" value="Unassembled WGS sequence"/>
</dbReference>
<keyword evidence="5 6" id="KW-0472">Membrane</keyword>
<keyword evidence="4 6" id="KW-1133">Transmembrane helix</keyword>
<dbReference type="Pfam" id="PF04515">
    <property type="entry name" value="Choline_transpo"/>
    <property type="match status" value="1"/>
</dbReference>
<comment type="similarity">
    <text evidence="2 6">Belongs to the CTL (choline transporter-like) family.</text>
</comment>
<gene>
    <name evidence="7" type="ORF">TL16_g06882</name>
</gene>
<name>A0A9W7AQV2_9STRA</name>
<sequence length="450" mass="49053">MQYGNSNVKMHGVPATKFAQAVPVQTNLLHAKQAHNMHAQGGPVQHQQAPERKFNDVGFAVLFWAHFALIVALGVTKGLPELNGTADTSSIADYKYNLAVSCDAASQFPTLFMVAFGALLMNMVWNIVWFLALVGVIQPSKSAVVTIDSATYDYELCTSVAFGAGFGSEYVCADEQNDCCGCEDNEGGNEAFKDGACVSATMTQLTYFGMLVSFYWGSTVISNVMHCVTAGAVATWWFKTDLGSTPVFDSFYRAMTTSFGSICLGSLLVAILKATRQMLREARKNRNAQMFLCIIECCLSFIESLLEYFNRYAFCYVAIYGMDFKSAGKAVFDLFRSKGWTTIINDDLIDTALSFGCLGCGILTGFIGWSYSVGIGVSSDYQLVLFICGLIAGYAMSQVTLNVISSAVATVFVCFAENPAALQNTRPERFNQLNNAWRTYQGDNGYVGAF</sequence>
<proteinExistence type="inferred from homology"/>
<comment type="caution">
    <text evidence="6">Lacks conserved residue(s) required for the propagation of feature annotation.</text>
</comment>
<dbReference type="GO" id="GO:0022857">
    <property type="term" value="F:transmembrane transporter activity"/>
    <property type="evidence" value="ECO:0007669"/>
    <property type="project" value="UniProtKB-UniRule"/>
</dbReference>
<evidence type="ECO:0000256" key="2">
    <source>
        <dbReference type="ARBA" id="ARBA00007168"/>
    </source>
</evidence>
<dbReference type="GO" id="GO:0005886">
    <property type="term" value="C:plasma membrane"/>
    <property type="evidence" value="ECO:0007669"/>
    <property type="project" value="UniProtKB-SubCell"/>
</dbReference>
<protein>
    <recommendedName>
        <fullName evidence="6">Choline transporter-like protein</fullName>
    </recommendedName>
</protein>
<evidence type="ECO:0000256" key="3">
    <source>
        <dbReference type="ARBA" id="ARBA00022692"/>
    </source>
</evidence>
<comment type="caution">
    <text evidence="7">The sequence shown here is derived from an EMBL/GenBank/DDBJ whole genome shotgun (WGS) entry which is preliminary data.</text>
</comment>
<comment type="function">
    <text evidence="6">Choline transporter.</text>
</comment>
<accession>A0A9W7AQV2</accession>
<reference evidence="8" key="1">
    <citation type="journal article" date="2023" name="Commun. Biol.">
        <title>Genome analysis of Parmales, the sister group of diatoms, reveals the evolutionary specialization of diatoms from phago-mixotrophs to photoautotrophs.</title>
        <authorList>
            <person name="Ban H."/>
            <person name="Sato S."/>
            <person name="Yoshikawa S."/>
            <person name="Yamada K."/>
            <person name="Nakamura Y."/>
            <person name="Ichinomiya M."/>
            <person name="Sato N."/>
            <person name="Blanc-Mathieu R."/>
            <person name="Endo H."/>
            <person name="Kuwata A."/>
            <person name="Ogata H."/>
        </authorList>
    </citation>
    <scope>NUCLEOTIDE SEQUENCE [LARGE SCALE GENOMIC DNA]</scope>
</reference>
<feature type="transmembrane region" description="Helical" evidence="6">
    <location>
        <begin position="348"/>
        <end position="371"/>
    </location>
</feature>
<evidence type="ECO:0000256" key="5">
    <source>
        <dbReference type="ARBA" id="ARBA00023136"/>
    </source>
</evidence>
<organism evidence="7 8">
    <name type="scientific">Triparma laevis f. inornata</name>
    <dbReference type="NCBI Taxonomy" id="1714386"/>
    <lineage>
        <taxon>Eukaryota</taxon>
        <taxon>Sar</taxon>
        <taxon>Stramenopiles</taxon>
        <taxon>Ochrophyta</taxon>
        <taxon>Bolidophyceae</taxon>
        <taxon>Parmales</taxon>
        <taxon>Triparmaceae</taxon>
        <taxon>Triparma</taxon>
    </lineage>
</organism>
<dbReference type="PANTHER" id="PTHR12385">
    <property type="entry name" value="CHOLINE TRANSPORTER-LIKE (SLC FAMILY 44)"/>
    <property type="match status" value="1"/>
</dbReference>
<dbReference type="AlphaFoldDB" id="A0A9W7AQV2"/>
<dbReference type="PANTHER" id="PTHR12385:SF4">
    <property type="entry name" value="PROTEIN PNS1"/>
    <property type="match status" value="1"/>
</dbReference>
<dbReference type="EMBL" id="BLQM01000213">
    <property type="protein sequence ID" value="GMH75821.1"/>
    <property type="molecule type" value="Genomic_DNA"/>
</dbReference>
<evidence type="ECO:0000256" key="1">
    <source>
        <dbReference type="ARBA" id="ARBA00004141"/>
    </source>
</evidence>
<feature type="transmembrane region" description="Helical" evidence="6">
    <location>
        <begin position="111"/>
        <end position="137"/>
    </location>
</feature>
<evidence type="ECO:0000256" key="6">
    <source>
        <dbReference type="RuleBase" id="RU368066"/>
    </source>
</evidence>